<dbReference type="AlphaFoldDB" id="A0A1E5KUM4"/>
<feature type="region of interest" description="Disordered" evidence="4">
    <location>
        <begin position="1"/>
        <end position="26"/>
    </location>
</feature>
<evidence type="ECO:0000259" key="5">
    <source>
        <dbReference type="Pfam" id="PF10502"/>
    </source>
</evidence>
<feature type="compositionally biased region" description="Basic residues" evidence="4">
    <location>
        <begin position="1"/>
        <end position="10"/>
    </location>
</feature>
<evidence type="ECO:0000256" key="1">
    <source>
        <dbReference type="ARBA" id="ARBA00004401"/>
    </source>
</evidence>
<feature type="compositionally biased region" description="Basic residues" evidence="4">
    <location>
        <begin position="17"/>
        <end position="26"/>
    </location>
</feature>
<dbReference type="GO" id="GO:0006465">
    <property type="term" value="P:signal peptide processing"/>
    <property type="evidence" value="ECO:0007669"/>
    <property type="project" value="InterPro"/>
</dbReference>
<dbReference type="EC" id="3.4.21.89" evidence="3"/>
<protein>
    <recommendedName>
        <fullName evidence="3">Signal peptidase I</fullName>
        <ecNumber evidence="3">3.4.21.89</ecNumber>
    </recommendedName>
</protein>
<accession>A0A1E5KUM4</accession>
<dbReference type="Pfam" id="PF10502">
    <property type="entry name" value="Peptidase_S26"/>
    <property type="match status" value="1"/>
</dbReference>
<keyword evidence="3" id="KW-0645">Protease</keyword>
<comment type="similarity">
    <text evidence="2 3">Belongs to the peptidase S26 family.</text>
</comment>
<name>A0A1E5KUM4_9ENTE</name>
<dbReference type="PANTHER" id="PTHR43390">
    <property type="entry name" value="SIGNAL PEPTIDASE I"/>
    <property type="match status" value="1"/>
</dbReference>
<comment type="subcellular location">
    <subcellularLocation>
        <location evidence="1">Cell membrane</location>
        <topology evidence="1">Single-pass type II membrane protein</topology>
    </subcellularLocation>
    <subcellularLocation>
        <location evidence="3">Membrane</location>
        <topology evidence="3">Single-pass type II membrane protein</topology>
    </subcellularLocation>
</comment>
<keyword evidence="3" id="KW-0812">Transmembrane</keyword>
<dbReference type="InterPro" id="IPR036286">
    <property type="entry name" value="LexA/Signal_pep-like_sf"/>
</dbReference>
<evidence type="ECO:0000256" key="3">
    <source>
        <dbReference type="RuleBase" id="RU362042"/>
    </source>
</evidence>
<evidence type="ECO:0000256" key="4">
    <source>
        <dbReference type="SAM" id="MobiDB-lite"/>
    </source>
</evidence>
<dbReference type="Gene3D" id="2.10.109.10">
    <property type="entry name" value="Umud Fragment, subunit A"/>
    <property type="match status" value="1"/>
</dbReference>
<dbReference type="CDD" id="cd06530">
    <property type="entry name" value="S26_SPase_I"/>
    <property type="match status" value="1"/>
</dbReference>
<reference evidence="6 7" key="1">
    <citation type="submission" date="2016-09" db="EMBL/GenBank/DDBJ databases">
        <authorList>
            <person name="Capua I."/>
            <person name="De Benedictis P."/>
            <person name="Joannis T."/>
            <person name="Lombin L.H."/>
            <person name="Cattoli G."/>
        </authorList>
    </citation>
    <scope>NUCLEOTIDE SEQUENCE [LARGE SCALE GENOMIC DNA]</scope>
    <source>
        <strain evidence="6 7">LMG 25899</strain>
    </source>
</reference>
<dbReference type="GO" id="GO:0004252">
    <property type="term" value="F:serine-type endopeptidase activity"/>
    <property type="evidence" value="ECO:0007669"/>
    <property type="project" value="InterPro"/>
</dbReference>
<dbReference type="NCBIfam" id="TIGR02227">
    <property type="entry name" value="sigpep_I_bact"/>
    <property type="match status" value="1"/>
</dbReference>
<evidence type="ECO:0000256" key="2">
    <source>
        <dbReference type="ARBA" id="ARBA00009370"/>
    </source>
</evidence>
<keyword evidence="3" id="KW-1133">Transmembrane helix</keyword>
<feature type="transmembrane region" description="Helical" evidence="3">
    <location>
        <begin position="39"/>
        <end position="58"/>
    </location>
</feature>
<evidence type="ECO:0000313" key="6">
    <source>
        <dbReference type="EMBL" id="OEH81587.1"/>
    </source>
</evidence>
<dbReference type="Proteomes" id="UP000095256">
    <property type="component" value="Unassembled WGS sequence"/>
</dbReference>
<proteinExistence type="inferred from homology"/>
<dbReference type="GO" id="GO:0009003">
    <property type="term" value="F:signal peptidase activity"/>
    <property type="evidence" value="ECO:0007669"/>
    <property type="project" value="UniProtKB-EC"/>
</dbReference>
<comment type="caution">
    <text evidence="6">The sequence shown here is derived from an EMBL/GenBank/DDBJ whole genome shotgun (WGS) entry which is preliminary data.</text>
</comment>
<dbReference type="InterPro" id="IPR019533">
    <property type="entry name" value="Peptidase_S26"/>
</dbReference>
<keyword evidence="3" id="KW-0472">Membrane</keyword>
<dbReference type="STRING" id="762845.BCR26_16285"/>
<keyword evidence="7" id="KW-1185">Reference proteome</keyword>
<evidence type="ECO:0000313" key="7">
    <source>
        <dbReference type="Proteomes" id="UP000095256"/>
    </source>
</evidence>
<feature type="domain" description="Peptidase S26" evidence="5">
    <location>
        <begin position="38"/>
        <end position="200"/>
    </location>
</feature>
<dbReference type="GO" id="GO:0005886">
    <property type="term" value="C:plasma membrane"/>
    <property type="evidence" value="ECO:0007669"/>
    <property type="project" value="UniProtKB-SubCell"/>
</dbReference>
<dbReference type="RefSeq" id="WP_069699430.1">
    <property type="nucleotide sequence ID" value="NZ_JAGGMA010000048.1"/>
</dbReference>
<comment type="catalytic activity">
    <reaction evidence="3">
        <text>Cleavage of hydrophobic, N-terminal signal or leader sequences from secreted and periplasmic proteins.</text>
        <dbReference type="EC" id="3.4.21.89"/>
    </reaction>
</comment>
<organism evidence="6 7">
    <name type="scientific">Enterococcus rivorum</name>
    <dbReference type="NCBI Taxonomy" id="762845"/>
    <lineage>
        <taxon>Bacteria</taxon>
        <taxon>Bacillati</taxon>
        <taxon>Bacillota</taxon>
        <taxon>Bacilli</taxon>
        <taxon>Lactobacillales</taxon>
        <taxon>Enterococcaceae</taxon>
        <taxon>Enterococcus</taxon>
    </lineage>
</organism>
<dbReference type="PANTHER" id="PTHR43390:SF1">
    <property type="entry name" value="CHLOROPLAST PROCESSING PEPTIDASE"/>
    <property type="match status" value="1"/>
</dbReference>
<sequence>MKGKYVKQRQHNGAYNKQRRHSPTKHQIKNRNIHLLKDLSLAIVFSLLILIAITMYYFQFISMTGLAMSPTLKEEDKVIISKKSSWQRFDLLAIKNPGKPIQIRRLIGSPGEKILYREDLLYINDEVVDENFLVSEINSSQASGKNYTENLSSMLLNKDGVIPDKFYLVLGDNRPYATDSRHYGLVPQKNIMGKVVARYWPINEFVLF</sequence>
<keyword evidence="3" id="KW-0378">Hydrolase</keyword>
<gene>
    <name evidence="6" type="ORF">BCR26_16285</name>
</gene>
<dbReference type="InterPro" id="IPR000223">
    <property type="entry name" value="Pept_S26A_signal_pept_1"/>
</dbReference>
<dbReference type="PRINTS" id="PR00727">
    <property type="entry name" value="LEADERPTASE"/>
</dbReference>
<dbReference type="SUPFAM" id="SSF51306">
    <property type="entry name" value="LexA/Signal peptidase"/>
    <property type="match status" value="1"/>
</dbReference>
<dbReference type="OrthoDB" id="9802919at2"/>
<dbReference type="EMBL" id="MIEK01000042">
    <property type="protein sequence ID" value="OEH81587.1"/>
    <property type="molecule type" value="Genomic_DNA"/>
</dbReference>